<feature type="compositionally biased region" description="Polar residues" evidence="1">
    <location>
        <begin position="215"/>
        <end position="224"/>
    </location>
</feature>
<protein>
    <recommendedName>
        <fullName evidence="5">DUF5317 domain-containing protein</fullName>
    </recommendedName>
</protein>
<dbReference type="Pfam" id="PF17248">
    <property type="entry name" value="DUF5317"/>
    <property type="match status" value="1"/>
</dbReference>
<keyword evidence="2" id="KW-0812">Transmembrane</keyword>
<evidence type="ECO:0000313" key="4">
    <source>
        <dbReference type="Proteomes" id="UP000676967"/>
    </source>
</evidence>
<feature type="transmembrane region" description="Helical" evidence="2">
    <location>
        <begin position="6"/>
        <end position="23"/>
    </location>
</feature>
<keyword evidence="4" id="KW-1185">Reference proteome</keyword>
<evidence type="ECO:0000256" key="1">
    <source>
        <dbReference type="SAM" id="MobiDB-lite"/>
    </source>
</evidence>
<feature type="transmembrane region" description="Helical" evidence="2">
    <location>
        <begin position="57"/>
        <end position="76"/>
    </location>
</feature>
<dbReference type="RefSeq" id="WP_229830022.1">
    <property type="nucleotide sequence ID" value="NZ_AP023356.1"/>
</dbReference>
<feature type="transmembrane region" description="Helical" evidence="2">
    <location>
        <begin position="83"/>
        <end position="105"/>
    </location>
</feature>
<feature type="region of interest" description="Disordered" evidence="1">
    <location>
        <begin position="180"/>
        <end position="224"/>
    </location>
</feature>
<proteinExistence type="predicted"/>
<dbReference type="EMBL" id="AP023356">
    <property type="protein sequence ID" value="BCJ47833.1"/>
    <property type="molecule type" value="Genomic_DNA"/>
</dbReference>
<feature type="transmembrane region" description="Helical" evidence="2">
    <location>
        <begin position="35"/>
        <end position="51"/>
    </location>
</feature>
<accession>A0ABM7M885</accession>
<evidence type="ECO:0000313" key="3">
    <source>
        <dbReference type="EMBL" id="BCJ47833.1"/>
    </source>
</evidence>
<evidence type="ECO:0000256" key="2">
    <source>
        <dbReference type="SAM" id="Phobius"/>
    </source>
</evidence>
<feature type="compositionally biased region" description="Basic and acidic residues" evidence="1">
    <location>
        <begin position="202"/>
        <end position="213"/>
    </location>
</feature>
<feature type="transmembrane region" description="Helical" evidence="2">
    <location>
        <begin position="154"/>
        <end position="174"/>
    </location>
</feature>
<gene>
    <name evidence="3" type="ORF">Aiant_84900</name>
</gene>
<dbReference type="Proteomes" id="UP000676967">
    <property type="component" value="Chromosome"/>
</dbReference>
<reference evidence="3 4" key="1">
    <citation type="submission" date="2020-08" db="EMBL/GenBank/DDBJ databases">
        <title>Whole genome shotgun sequence of Actinoplanes ianthinogenes NBRC 13996.</title>
        <authorList>
            <person name="Komaki H."/>
            <person name="Tamura T."/>
        </authorList>
    </citation>
    <scope>NUCLEOTIDE SEQUENCE [LARGE SCALE GENOMIC DNA]</scope>
    <source>
        <strain evidence="3 4">NBRC 13996</strain>
    </source>
</reference>
<sequence length="224" mass="23718">MSIHFLLLTAAPPLAGVALGYLSGGRLSGFRDLRIRALWLVWLAAGIQFAQHYTAGALRVPLLAAVFAVVLTWLAVNLRHWPAAIRLTGILIVLGASLNGLAIAANGRMPYDATAAAGAGIHAGAETTKNVAADGETRLARLGDTMPLKPLHTLISPGDILIAGGACALVLLTMRRHRRKEENHDPIPEPATPDPGHLHPGHPRDPALHDRRSGNRGQLTATHP</sequence>
<evidence type="ECO:0008006" key="5">
    <source>
        <dbReference type="Google" id="ProtNLM"/>
    </source>
</evidence>
<keyword evidence="2" id="KW-0472">Membrane</keyword>
<keyword evidence="2" id="KW-1133">Transmembrane helix</keyword>
<name>A0ABM7M885_9ACTN</name>
<organism evidence="3 4">
    <name type="scientific">Actinoplanes ianthinogenes</name>
    <dbReference type="NCBI Taxonomy" id="122358"/>
    <lineage>
        <taxon>Bacteria</taxon>
        <taxon>Bacillati</taxon>
        <taxon>Actinomycetota</taxon>
        <taxon>Actinomycetes</taxon>
        <taxon>Micromonosporales</taxon>
        <taxon>Micromonosporaceae</taxon>
        <taxon>Actinoplanes</taxon>
    </lineage>
</organism>
<dbReference type="InterPro" id="IPR035168">
    <property type="entry name" value="DUF5317"/>
</dbReference>